<reference evidence="2" key="1">
    <citation type="submission" date="2021-01" db="EMBL/GenBank/DDBJ databases">
        <title>Chromosome-level genome assembly of a human fungal pathogen reveals clustering of transcriptionally co-regulated genes.</title>
        <authorList>
            <person name="Voorhies M."/>
            <person name="Cohen S."/>
            <person name="Shea T.P."/>
            <person name="Petrus S."/>
            <person name="Munoz J.F."/>
            <person name="Poplawski S."/>
            <person name="Goldman W.E."/>
            <person name="Michael T."/>
            <person name="Cuomo C.A."/>
            <person name="Sil A."/>
            <person name="Beyhan S."/>
        </authorList>
    </citation>
    <scope>NUCLEOTIDE SEQUENCE</scope>
    <source>
        <strain evidence="2">H88</strain>
    </source>
</reference>
<feature type="compositionally biased region" description="Basic and acidic residues" evidence="1">
    <location>
        <begin position="1"/>
        <end position="10"/>
    </location>
</feature>
<dbReference type="Proteomes" id="UP000663419">
    <property type="component" value="Chromosome 1"/>
</dbReference>
<dbReference type="EMBL" id="CP069102">
    <property type="protein sequence ID" value="QSS49602.1"/>
    <property type="molecule type" value="Genomic_DNA"/>
</dbReference>
<gene>
    <name evidence="2" type="ORF">I7I53_10004</name>
</gene>
<dbReference type="AlphaFoldDB" id="A0A8A1LC49"/>
<sequence length="123" mass="13129">MVGIDRDSSKVDTSQRIQRMNPGRQLRVSQPGRQPRVARGQSAAGLAPCGIVGEIWGDVGMLGCVDLGERWQMGDGRLCTLPTRDITATDGDDADAARAAPLSSRCQPITCSTSTRHSSAGFW</sequence>
<dbReference type="VEuPathDB" id="FungiDB:I7I53_10004"/>
<protein>
    <submittedName>
        <fullName evidence="2">Uncharacterized protein</fullName>
    </submittedName>
</protein>
<evidence type="ECO:0000313" key="3">
    <source>
        <dbReference type="Proteomes" id="UP000663419"/>
    </source>
</evidence>
<organism evidence="2 3">
    <name type="scientific">Ajellomyces capsulatus (strain H88)</name>
    <name type="common">Darling's disease fungus</name>
    <name type="synonym">Histoplasma capsulatum</name>
    <dbReference type="NCBI Taxonomy" id="544711"/>
    <lineage>
        <taxon>Eukaryota</taxon>
        <taxon>Fungi</taxon>
        <taxon>Dikarya</taxon>
        <taxon>Ascomycota</taxon>
        <taxon>Pezizomycotina</taxon>
        <taxon>Eurotiomycetes</taxon>
        <taxon>Eurotiomycetidae</taxon>
        <taxon>Onygenales</taxon>
        <taxon>Ajellomycetaceae</taxon>
        <taxon>Histoplasma</taxon>
    </lineage>
</organism>
<feature type="region of interest" description="Disordered" evidence="1">
    <location>
        <begin position="1"/>
        <end position="43"/>
    </location>
</feature>
<evidence type="ECO:0000256" key="1">
    <source>
        <dbReference type="SAM" id="MobiDB-lite"/>
    </source>
</evidence>
<evidence type="ECO:0000313" key="2">
    <source>
        <dbReference type="EMBL" id="QSS49602.1"/>
    </source>
</evidence>
<name>A0A8A1LC49_AJEC8</name>
<proteinExistence type="predicted"/>
<accession>A0A8A1LC49</accession>